<sequence>MGGAGRVDLPVPLHFFPAIAMPNLPISFEDVVAAHDRIRAAAHRTPVLTSATADAATGAQLFFKCENFQRIGAFKFRGAYNAIAQFTPQQKAGGVLAFSSGNHAQAIALSARLLGVQAVIVMPQDAPAIKIEATRGYGAEVVLYDRYRDDREALGRRIAAERGMTLIPPYDHPHVMAGQGTAAKELFEETGPLDMLVVCLGGGGLLSGCAVAAQAMSPGCAVYGVEPEAGNDGQRSLRSGEIVRIDTPRTIADGAQTPYLGNHTFAVIRELVTDIATVSDAELVETMKFFAGRMKIVAEPTGCLAAAAVLHGKLDVKGKRVGIIVSGGNVDLGAFAGFIG</sequence>
<accession>A0A976APN9</accession>
<dbReference type="Proteomes" id="UP000254259">
    <property type="component" value="Plasmid CBM2636_mp"/>
</dbReference>
<keyword evidence="4" id="KW-0456">Lyase</keyword>
<evidence type="ECO:0000256" key="2">
    <source>
        <dbReference type="ARBA" id="ARBA00010869"/>
    </source>
</evidence>
<dbReference type="AlphaFoldDB" id="A0A976APN9"/>
<dbReference type="SUPFAM" id="SSF53686">
    <property type="entry name" value="Tryptophan synthase beta subunit-like PLP-dependent enzymes"/>
    <property type="match status" value="1"/>
</dbReference>
<dbReference type="GO" id="GO:0003941">
    <property type="term" value="F:L-serine ammonia-lyase activity"/>
    <property type="evidence" value="ECO:0007669"/>
    <property type="project" value="TreeGrafter"/>
</dbReference>
<dbReference type="Pfam" id="PF00291">
    <property type="entry name" value="PALP"/>
    <property type="match status" value="1"/>
</dbReference>
<dbReference type="NCBIfam" id="NF005454">
    <property type="entry name" value="PRK07048.1"/>
    <property type="match status" value="1"/>
</dbReference>
<dbReference type="InterPro" id="IPR036052">
    <property type="entry name" value="TrpB-like_PALP_sf"/>
</dbReference>
<dbReference type="PANTHER" id="PTHR43050">
    <property type="entry name" value="SERINE / THREONINE RACEMASE FAMILY MEMBER"/>
    <property type="match status" value="1"/>
</dbReference>
<dbReference type="Gene3D" id="3.40.50.1100">
    <property type="match status" value="2"/>
</dbReference>
<organism evidence="6 7">
    <name type="scientific">Cupriavidus taiwanensis</name>
    <dbReference type="NCBI Taxonomy" id="164546"/>
    <lineage>
        <taxon>Bacteria</taxon>
        <taxon>Pseudomonadati</taxon>
        <taxon>Pseudomonadota</taxon>
        <taxon>Betaproteobacteria</taxon>
        <taxon>Burkholderiales</taxon>
        <taxon>Burkholderiaceae</taxon>
        <taxon>Cupriavidus</taxon>
    </lineage>
</organism>
<dbReference type="FunFam" id="3.40.50.1100:FF:000005">
    <property type="entry name" value="Threonine dehydratase catabolic"/>
    <property type="match status" value="1"/>
</dbReference>
<evidence type="ECO:0000259" key="5">
    <source>
        <dbReference type="Pfam" id="PF00291"/>
    </source>
</evidence>
<evidence type="ECO:0000256" key="3">
    <source>
        <dbReference type="ARBA" id="ARBA00022898"/>
    </source>
</evidence>
<feature type="domain" description="Tryptophan synthase beta chain-like PALP" evidence="5">
    <location>
        <begin position="41"/>
        <end position="327"/>
    </location>
</feature>
<dbReference type="EMBL" id="LT984814">
    <property type="protein sequence ID" value="SPD66868.1"/>
    <property type="molecule type" value="Genomic_DNA"/>
</dbReference>
<dbReference type="GO" id="GO:0030378">
    <property type="term" value="F:serine racemase activity"/>
    <property type="evidence" value="ECO:0007669"/>
    <property type="project" value="TreeGrafter"/>
</dbReference>
<evidence type="ECO:0000256" key="1">
    <source>
        <dbReference type="ARBA" id="ARBA00001933"/>
    </source>
</evidence>
<name>A0A976APN9_9BURK</name>
<dbReference type="GO" id="GO:0000287">
    <property type="term" value="F:magnesium ion binding"/>
    <property type="evidence" value="ECO:0007669"/>
    <property type="project" value="TreeGrafter"/>
</dbReference>
<comment type="cofactor">
    <cofactor evidence="1">
        <name>pyridoxal 5'-phosphate</name>
        <dbReference type="ChEBI" id="CHEBI:597326"/>
    </cofactor>
</comment>
<keyword evidence="3" id="KW-0663">Pyridoxal phosphate</keyword>
<dbReference type="GO" id="GO:0018114">
    <property type="term" value="F:threonine racemase activity"/>
    <property type="evidence" value="ECO:0007669"/>
    <property type="project" value="TreeGrafter"/>
</dbReference>
<protein>
    <submittedName>
        <fullName evidence="6">Serine dehydratase</fullName>
    </submittedName>
</protein>
<gene>
    <name evidence="6" type="ORF">CBM2636_MP10504</name>
</gene>
<geneLocation type="plasmid" evidence="7">
    <name>cbm2636_mp</name>
</geneLocation>
<dbReference type="PANTHER" id="PTHR43050:SF1">
    <property type="entry name" value="SERINE RACEMASE"/>
    <property type="match status" value="1"/>
</dbReference>
<dbReference type="GO" id="GO:0008721">
    <property type="term" value="F:D-serine ammonia-lyase activity"/>
    <property type="evidence" value="ECO:0007669"/>
    <property type="project" value="TreeGrafter"/>
</dbReference>
<reference evidence="6 7" key="1">
    <citation type="submission" date="2018-01" db="EMBL/GenBank/DDBJ databases">
        <authorList>
            <person name="Clerissi C."/>
        </authorList>
    </citation>
    <scope>NUCLEOTIDE SEQUENCE [LARGE SCALE GENOMIC DNA]</scope>
    <source>
        <strain evidence="6">Cupriavidus taiwanensis SWF 66322</strain>
        <plasmid evidence="7">cbm2636_mp</plasmid>
    </source>
</reference>
<dbReference type="CDD" id="cd01562">
    <property type="entry name" value="Thr-dehyd"/>
    <property type="match status" value="1"/>
</dbReference>
<comment type="similarity">
    <text evidence="2">Belongs to the serine/threonine dehydratase family.</text>
</comment>
<keyword evidence="6" id="KW-0614">Plasmid</keyword>
<dbReference type="InterPro" id="IPR001926">
    <property type="entry name" value="TrpB-like_PALP"/>
</dbReference>
<evidence type="ECO:0000313" key="7">
    <source>
        <dbReference type="Proteomes" id="UP000254259"/>
    </source>
</evidence>
<evidence type="ECO:0000313" key="6">
    <source>
        <dbReference type="EMBL" id="SPD66868.1"/>
    </source>
</evidence>
<evidence type="ECO:0000256" key="4">
    <source>
        <dbReference type="ARBA" id="ARBA00023239"/>
    </source>
</evidence>
<dbReference type="GO" id="GO:0005524">
    <property type="term" value="F:ATP binding"/>
    <property type="evidence" value="ECO:0007669"/>
    <property type="project" value="TreeGrafter"/>
</dbReference>
<proteinExistence type="inferred from homology"/>
<dbReference type="FunFam" id="3.40.50.1100:FF:000007">
    <property type="entry name" value="L-threonine dehydratase catabolic TdcB"/>
    <property type="match status" value="1"/>
</dbReference>
<dbReference type="GO" id="GO:0030170">
    <property type="term" value="F:pyridoxal phosphate binding"/>
    <property type="evidence" value="ECO:0007669"/>
    <property type="project" value="TreeGrafter"/>
</dbReference>